<keyword evidence="3 6" id="KW-0812">Transmembrane</keyword>
<dbReference type="SUPFAM" id="SSF52540">
    <property type="entry name" value="P-loop containing nucleoside triphosphate hydrolases"/>
    <property type="match status" value="1"/>
</dbReference>
<reference evidence="8 9" key="1">
    <citation type="submission" date="2016-10" db="EMBL/GenBank/DDBJ databases">
        <authorList>
            <person name="de Groot N.N."/>
        </authorList>
    </citation>
    <scope>NUCLEOTIDE SEQUENCE [LARGE SCALE GENOMIC DNA]</scope>
    <source>
        <strain evidence="8 9">CGMCC 4.3510</strain>
    </source>
</reference>
<gene>
    <name evidence="8" type="ORF">SAMN05216251_12732</name>
</gene>
<dbReference type="InterPro" id="IPR051539">
    <property type="entry name" value="T4SS-coupling_protein"/>
</dbReference>
<accession>A0A1I2LCR3</accession>
<dbReference type="AlphaFoldDB" id="A0A1I2LCR3"/>
<keyword evidence="5 6" id="KW-0472">Membrane</keyword>
<keyword evidence="9" id="KW-1185">Reference proteome</keyword>
<dbReference type="GO" id="GO:0005886">
    <property type="term" value="C:plasma membrane"/>
    <property type="evidence" value="ECO:0007669"/>
    <property type="project" value="UniProtKB-SubCell"/>
</dbReference>
<evidence type="ECO:0000256" key="4">
    <source>
        <dbReference type="ARBA" id="ARBA00022989"/>
    </source>
</evidence>
<dbReference type="RefSeq" id="WP_093717209.1">
    <property type="nucleotide sequence ID" value="NZ_FONG01000027.1"/>
</dbReference>
<evidence type="ECO:0000259" key="7">
    <source>
        <dbReference type="Pfam" id="PF12696"/>
    </source>
</evidence>
<protein>
    <submittedName>
        <fullName evidence="8">TraM recognition site of TraD and TraG</fullName>
    </submittedName>
</protein>
<keyword evidence="4 6" id="KW-1133">Transmembrane helix</keyword>
<evidence type="ECO:0000256" key="2">
    <source>
        <dbReference type="ARBA" id="ARBA00022475"/>
    </source>
</evidence>
<comment type="subcellular location">
    <subcellularLocation>
        <location evidence="1">Cell membrane</location>
        <topology evidence="1">Multi-pass membrane protein</topology>
    </subcellularLocation>
</comment>
<dbReference type="PANTHER" id="PTHR37937:SF1">
    <property type="entry name" value="CONJUGATIVE TRANSFER: DNA TRANSPORT"/>
    <property type="match status" value="1"/>
</dbReference>
<proteinExistence type="predicted"/>
<sequence>MMPRPATPNAAGRLRLGRDALWLLPLAGAFAMTGLVWLSAVLSGLLQHGRPASVGWMDAGNGLTSVIRHPGRPAAVWPGRGVGGPAPFWTVFALLALAAAHAAWRWYRWRTRRGADGADGRATSAQLQKAMGEKQALARAASLRPTLHRTDPASITVRHVAVYLGCSDPSRIHLWITIEESVVLVAPPREGKTSQIILPGILDFDGTVLATSSKTDVLYATAAAREKHGPVHVLDPTGLSQWPHPFRWPITSGCEDYRVARKRAETLAATTKTEEGTRNGGYFALKAKTLITCWLHAAALHRRPALDVLHWATDPDNREPIDLLAARGRHQLAAALAGQHAAADEERSAAWATAEQSFTALFDDDVAAIFAPEPGTDVFDIEQYLTQSGTLFLIGEDEEGSALAPLYAAFAKALFDTAKRIAARSPNGRLHTPLGCFLDEVANIAPLPEIPSLLSVSGSANIFILTVLQGYAQAEERWGQLGVRKMFASSTVKVFLGGISDPEELKGYSTLTGEFDEDVESVSEDGGRISVSTSIRRRPVLEPAEIRMVPERGGLLLHRRTPATLVTFTRAHEGPRAAEIKAAQQAARDLVARGRVSLAKDGERTW</sequence>
<organism evidence="8 9">
    <name type="scientific">Actinacidiphila alni</name>
    <dbReference type="NCBI Taxonomy" id="380248"/>
    <lineage>
        <taxon>Bacteria</taxon>
        <taxon>Bacillati</taxon>
        <taxon>Actinomycetota</taxon>
        <taxon>Actinomycetes</taxon>
        <taxon>Kitasatosporales</taxon>
        <taxon>Streptomycetaceae</taxon>
        <taxon>Actinacidiphila</taxon>
    </lineage>
</organism>
<dbReference type="Gene3D" id="3.40.50.300">
    <property type="entry name" value="P-loop containing nucleotide triphosphate hydrolases"/>
    <property type="match status" value="1"/>
</dbReference>
<dbReference type="InterPro" id="IPR032689">
    <property type="entry name" value="TraG-D_C"/>
</dbReference>
<dbReference type="InterPro" id="IPR027417">
    <property type="entry name" value="P-loop_NTPase"/>
</dbReference>
<evidence type="ECO:0000256" key="5">
    <source>
        <dbReference type="ARBA" id="ARBA00023136"/>
    </source>
</evidence>
<evidence type="ECO:0000256" key="1">
    <source>
        <dbReference type="ARBA" id="ARBA00004651"/>
    </source>
</evidence>
<evidence type="ECO:0000313" key="8">
    <source>
        <dbReference type="EMBL" id="SFF74866.1"/>
    </source>
</evidence>
<dbReference type="Pfam" id="PF12696">
    <property type="entry name" value="TraG-D_C"/>
    <property type="match status" value="1"/>
</dbReference>
<keyword evidence="2" id="KW-1003">Cell membrane</keyword>
<dbReference type="EMBL" id="FONG01000027">
    <property type="protein sequence ID" value="SFF74866.1"/>
    <property type="molecule type" value="Genomic_DNA"/>
</dbReference>
<evidence type="ECO:0000313" key="9">
    <source>
        <dbReference type="Proteomes" id="UP000199323"/>
    </source>
</evidence>
<dbReference type="PANTHER" id="PTHR37937">
    <property type="entry name" value="CONJUGATIVE TRANSFER: DNA TRANSPORT"/>
    <property type="match status" value="1"/>
</dbReference>
<evidence type="ECO:0000256" key="3">
    <source>
        <dbReference type="ARBA" id="ARBA00022692"/>
    </source>
</evidence>
<dbReference type="STRING" id="380248.SAMN05216251_12732"/>
<feature type="domain" description="TraD/TraG TraM recognition site" evidence="7">
    <location>
        <begin position="433"/>
        <end position="550"/>
    </location>
</feature>
<feature type="transmembrane region" description="Helical" evidence="6">
    <location>
        <begin position="86"/>
        <end position="104"/>
    </location>
</feature>
<feature type="transmembrane region" description="Helical" evidence="6">
    <location>
        <begin position="21"/>
        <end position="46"/>
    </location>
</feature>
<evidence type="ECO:0000256" key="6">
    <source>
        <dbReference type="SAM" id="Phobius"/>
    </source>
</evidence>
<dbReference type="Proteomes" id="UP000199323">
    <property type="component" value="Unassembled WGS sequence"/>
</dbReference>
<dbReference type="CDD" id="cd01127">
    <property type="entry name" value="TrwB_TraG_TraD_VirD4"/>
    <property type="match status" value="1"/>
</dbReference>
<name>A0A1I2LCR3_9ACTN</name>
<dbReference type="OrthoDB" id="226701at2"/>